<dbReference type="InterPro" id="IPR012347">
    <property type="entry name" value="Ferritin-like"/>
</dbReference>
<dbReference type="InterPro" id="IPR001519">
    <property type="entry name" value="Ferritin"/>
</dbReference>
<keyword evidence="11" id="KW-1185">Reference proteome</keyword>
<evidence type="ECO:0000256" key="8">
    <source>
        <dbReference type="RuleBase" id="RU361145"/>
    </source>
</evidence>
<dbReference type="EC" id="1.16.3.2" evidence="8"/>
<dbReference type="InterPro" id="IPR041719">
    <property type="entry name" value="Ferritin_prok"/>
</dbReference>
<dbReference type="RefSeq" id="WP_206101162.1">
    <property type="nucleotide sequence ID" value="NZ_CP070969.1"/>
</dbReference>
<dbReference type="Pfam" id="PF00210">
    <property type="entry name" value="Ferritin"/>
    <property type="match status" value="1"/>
</dbReference>
<evidence type="ECO:0000259" key="9">
    <source>
        <dbReference type="PROSITE" id="PS50905"/>
    </source>
</evidence>
<comment type="similarity">
    <text evidence="2 8">Belongs to the ferritin family. Prokaryotic subfamily.</text>
</comment>
<keyword evidence="5" id="KW-0560">Oxidoreductase</keyword>
<evidence type="ECO:0000256" key="4">
    <source>
        <dbReference type="ARBA" id="ARBA00022723"/>
    </source>
</evidence>
<organism evidence="10 11">
    <name type="scientific">Paenibacillus tianjinensis</name>
    <dbReference type="NCBI Taxonomy" id="2810347"/>
    <lineage>
        <taxon>Bacteria</taxon>
        <taxon>Bacillati</taxon>
        <taxon>Bacillota</taxon>
        <taxon>Bacilli</taxon>
        <taxon>Bacillales</taxon>
        <taxon>Paenibacillaceae</taxon>
        <taxon>Paenibacillus</taxon>
    </lineage>
</organism>
<name>A0ABX7L9W8_9BACL</name>
<dbReference type="PROSITE" id="PS50905">
    <property type="entry name" value="FERRITIN_LIKE"/>
    <property type="match status" value="1"/>
</dbReference>
<dbReference type="InterPro" id="IPR009040">
    <property type="entry name" value="Ferritin-like_diiron"/>
</dbReference>
<dbReference type="PANTHER" id="PTHR11431:SF127">
    <property type="entry name" value="BACTERIAL NON-HEME FERRITIN"/>
    <property type="match status" value="1"/>
</dbReference>
<keyword evidence="6 8" id="KW-0408">Iron</keyword>
<dbReference type="Gene3D" id="1.20.1260.10">
    <property type="match status" value="1"/>
</dbReference>
<evidence type="ECO:0000313" key="10">
    <source>
        <dbReference type="EMBL" id="QSF43529.1"/>
    </source>
</evidence>
<comment type="subcellular location">
    <subcellularLocation>
        <location evidence="8">Cytoplasm</location>
    </subcellularLocation>
</comment>
<proteinExistence type="inferred from homology"/>
<evidence type="ECO:0000256" key="7">
    <source>
        <dbReference type="ARBA" id="ARBA00048035"/>
    </source>
</evidence>
<dbReference type="Proteomes" id="UP000663452">
    <property type="component" value="Chromosome"/>
</dbReference>
<accession>A0ABX7L9W8</accession>
<evidence type="ECO:0000313" key="11">
    <source>
        <dbReference type="Proteomes" id="UP000663452"/>
    </source>
</evidence>
<gene>
    <name evidence="10" type="ORF">JRJ22_19910</name>
</gene>
<sequence length="163" mass="19110">MDIPKEINDLINTQIMHEGRNANAYLQVSAWFEEKNLSGFGEYFRKQAEDEISHKNKFIKYLNDRISGKVKMLSVPEITVNLDKFSDAGDLYIKLESQTTQDIYDIAQKALEFKDYMTFQFIQWFIDEQISEELEAMNFKSKLDLINEDGTGIILLNEEMEEE</sequence>
<protein>
    <recommendedName>
        <fullName evidence="8">Ferritin</fullName>
        <ecNumber evidence="8">1.16.3.2</ecNumber>
    </recommendedName>
</protein>
<comment type="function">
    <text evidence="1 8">Iron-storage protein.</text>
</comment>
<dbReference type="PANTHER" id="PTHR11431">
    <property type="entry name" value="FERRITIN"/>
    <property type="match status" value="1"/>
</dbReference>
<dbReference type="CDD" id="cd01055">
    <property type="entry name" value="Nonheme_Ferritin"/>
    <property type="match status" value="1"/>
</dbReference>
<dbReference type="SUPFAM" id="SSF47240">
    <property type="entry name" value="Ferritin-like"/>
    <property type="match status" value="1"/>
</dbReference>
<feature type="domain" description="Ferritin-like diiron" evidence="9">
    <location>
        <begin position="1"/>
        <end position="147"/>
    </location>
</feature>
<keyword evidence="4 8" id="KW-0479">Metal-binding</keyword>
<keyword evidence="3 8" id="KW-0409">Iron storage</keyword>
<dbReference type="InterPro" id="IPR008331">
    <property type="entry name" value="Ferritin_DPS_dom"/>
</dbReference>
<dbReference type="EMBL" id="CP070969">
    <property type="protein sequence ID" value="QSF43529.1"/>
    <property type="molecule type" value="Genomic_DNA"/>
</dbReference>
<evidence type="ECO:0000256" key="2">
    <source>
        <dbReference type="ARBA" id="ARBA00006950"/>
    </source>
</evidence>
<dbReference type="InterPro" id="IPR009078">
    <property type="entry name" value="Ferritin-like_SF"/>
</dbReference>
<evidence type="ECO:0000256" key="3">
    <source>
        <dbReference type="ARBA" id="ARBA00022434"/>
    </source>
</evidence>
<evidence type="ECO:0000256" key="1">
    <source>
        <dbReference type="ARBA" id="ARBA00002485"/>
    </source>
</evidence>
<evidence type="ECO:0000256" key="6">
    <source>
        <dbReference type="ARBA" id="ARBA00023004"/>
    </source>
</evidence>
<evidence type="ECO:0000256" key="5">
    <source>
        <dbReference type="ARBA" id="ARBA00023002"/>
    </source>
</evidence>
<keyword evidence="8" id="KW-0963">Cytoplasm</keyword>
<reference evidence="10 11" key="1">
    <citation type="submission" date="2021-02" db="EMBL/GenBank/DDBJ databases">
        <title>Paenibacillus tianjinensis sp. nov.</title>
        <authorList>
            <person name="Liu H."/>
        </authorList>
    </citation>
    <scope>NUCLEOTIDE SEQUENCE [LARGE SCALE GENOMIC DNA]</scope>
    <source>
        <strain evidence="10 11">TB2019</strain>
    </source>
</reference>
<comment type="catalytic activity">
    <reaction evidence="7 8">
        <text>4 Fe(2+) + O2 + 6 H2O = 4 iron(III) oxide-hydroxide + 12 H(+)</text>
        <dbReference type="Rhea" id="RHEA:11972"/>
        <dbReference type="ChEBI" id="CHEBI:15377"/>
        <dbReference type="ChEBI" id="CHEBI:15378"/>
        <dbReference type="ChEBI" id="CHEBI:15379"/>
        <dbReference type="ChEBI" id="CHEBI:29033"/>
        <dbReference type="ChEBI" id="CHEBI:78619"/>
        <dbReference type="EC" id="1.16.3.2"/>
    </reaction>
</comment>